<name>A0A371CIN7_9APHY</name>
<accession>A0A371CIN7</accession>
<dbReference type="EMBL" id="KZ857583">
    <property type="protein sequence ID" value="RDX40139.1"/>
    <property type="molecule type" value="Genomic_DNA"/>
</dbReference>
<evidence type="ECO:0000313" key="1">
    <source>
        <dbReference type="EMBL" id="RDX40139.1"/>
    </source>
</evidence>
<dbReference type="AlphaFoldDB" id="A0A371CIN7"/>
<evidence type="ECO:0000313" key="2">
    <source>
        <dbReference type="Proteomes" id="UP000256964"/>
    </source>
</evidence>
<organism evidence="1 2">
    <name type="scientific">Lentinus brumalis</name>
    <dbReference type="NCBI Taxonomy" id="2498619"/>
    <lineage>
        <taxon>Eukaryota</taxon>
        <taxon>Fungi</taxon>
        <taxon>Dikarya</taxon>
        <taxon>Basidiomycota</taxon>
        <taxon>Agaricomycotina</taxon>
        <taxon>Agaricomycetes</taxon>
        <taxon>Polyporales</taxon>
        <taxon>Polyporaceae</taxon>
        <taxon>Lentinus</taxon>
    </lineage>
</organism>
<sequence>MASSVTPAVISIISAQFQHSDTTLVVAYGGVNSRLPITLPSVPSDYAPVPDTPSGPSTAPLSLTHLNYVAVPQEAITPEDLLIFDLNSEELDMLWLFCEWNHSDLLIINGRGIPIKHWGWFYKKHLGAKEFVWKKVRVKRGN</sequence>
<reference evidence="1 2" key="1">
    <citation type="journal article" date="2018" name="Biotechnol. Biofuels">
        <title>Integrative visual omics of the white-rot fungus Polyporus brumalis exposes the biotechnological potential of its oxidative enzymes for delignifying raw plant biomass.</title>
        <authorList>
            <person name="Miyauchi S."/>
            <person name="Rancon A."/>
            <person name="Drula E."/>
            <person name="Hage H."/>
            <person name="Chaduli D."/>
            <person name="Favel A."/>
            <person name="Grisel S."/>
            <person name="Henrissat B."/>
            <person name="Herpoel-Gimbert I."/>
            <person name="Ruiz-Duenas F.J."/>
            <person name="Chevret D."/>
            <person name="Hainaut M."/>
            <person name="Lin J."/>
            <person name="Wang M."/>
            <person name="Pangilinan J."/>
            <person name="Lipzen A."/>
            <person name="Lesage-Meessen L."/>
            <person name="Navarro D."/>
            <person name="Riley R."/>
            <person name="Grigoriev I.V."/>
            <person name="Zhou S."/>
            <person name="Raouche S."/>
            <person name="Rosso M.N."/>
        </authorList>
    </citation>
    <scope>NUCLEOTIDE SEQUENCE [LARGE SCALE GENOMIC DNA]</scope>
    <source>
        <strain evidence="1 2">BRFM 1820</strain>
    </source>
</reference>
<dbReference type="Proteomes" id="UP000256964">
    <property type="component" value="Unassembled WGS sequence"/>
</dbReference>
<dbReference type="OrthoDB" id="3251176at2759"/>
<protein>
    <submittedName>
        <fullName evidence="1">Uncharacterized protein</fullName>
    </submittedName>
</protein>
<proteinExistence type="predicted"/>
<keyword evidence="2" id="KW-1185">Reference proteome</keyword>
<gene>
    <name evidence="1" type="ORF">OH76DRAFT_1490544</name>
</gene>